<feature type="transmembrane region" description="Helical" evidence="1">
    <location>
        <begin position="38"/>
        <end position="62"/>
    </location>
</feature>
<keyword evidence="3" id="KW-1185">Reference proteome</keyword>
<name>A0A2U2RMI1_9MICO</name>
<dbReference type="EMBL" id="QFKX01000002">
    <property type="protein sequence ID" value="PWH07073.1"/>
    <property type="molecule type" value="Genomic_DNA"/>
</dbReference>
<keyword evidence="1" id="KW-1133">Transmembrane helix</keyword>
<dbReference type="Proteomes" id="UP000245590">
    <property type="component" value="Unassembled WGS sequence"/>
</dbReference>
<feature type="transmembrane region" description="Helical" evidence="1">
    <location>
        <begin position="144"/>
        <end position="169"/>
    </location>
</feature>
<proteinExistence type="predicted"/>
<reference evidence="2 3" key="1">
    <citation type="submission" date="2018-05" db="EMBL/GenBank/DDBJ databases">
        <title>Brachybacterium sp. M1HQ-2T, whole genome shotgun sequence.</title>
        <authorList>
            <person name="Tuo L."/>
        </authorList>
    </citation>
    <scope>NUCLEOTIDE SEQUENCE [LARGE SCALE GENOMIC DNA]</scope>
    <source>
        <strain evidence="2 3">M1HQ-2</strain>
    </source>
</reference>
<keyword evidence="1" id="KW-0812">Transmembrane</keyword>
<keyword evidence="1" id="KW-0472">Membrane</keyword>
<gene>
    <name evidence="2" type="ORF">DEO23_08145</name>
</gene>
<comment type="caution">
    <text evidence="2">The sequence shown here is derived from an EMBL/GenBank/DDBJ whole genome shotgun (WGS) entry which is preliminary data.</text>
</comment>
<feature type="transmembrane region" description="Helical" evidence="1">
    <location>
        <begin position="7"/>
        <end position="26"/>
    </location>
</feature>
<dbReference type="Pfam" id="PF09819">
    <property type="entry name" value="ABC_cobalt"/>
    <property type="match status" value="1"/>
</dbReference>
<evidence type="ECO:0000313" key="3">
    <source>
        <dbReference type="Proteomes" id="UP000245590"/>
    </source>
</evidence>
<evidence type="ECO:0000256" key="1">
    <source>
        <dbReference type="SAM" id="Phobius"/>
    </source>
</evidence>
<evidence type="ECO:0000313" key="2">
    <source>
        <dbReference type="EMBL" id="PWH07073.1"/>
    </source>
</evidence>
<organism evidence="2 3">
    <name type="scientific">Brachybacterium endophyticum</name>
    <dbReference type="NCBI Taxonomy" id="2182385"/>
    <lineage>
        <taxon>Bacteria</taxon>
        <taxon>Bacillati</taxon>
        <taxon>Actinomycetota</taxon>
        <taxon>Actinomycetes</taxon>
        <taxon>Micrococcales</taxon>
        <taxon>Dermabacteraceae</taxon>
        <taxon>Brachybacterium</taxon>
    </lineage>
</organism>
<dbReference type="PIRSF" id="PIRSF037394">
    <property type="entry name" value="ABC_thiamine-permease_YkoE_prd"/>
    <property type="match status" value="1"/>
</dbReference>
<sequence length="193" mass="20625">MMAFRTVDLVLTVAIGVVFAFVFLAWGQVYTLVTPLQLVLPPSVGMLAGVWFLPALVAVLIVRRPGAALLAELIAAVLEMALGGQWGVGTVVSGVLQGGGVELAFLLTAYRRFTLPFAMLGGVLAAALEWIYERFSYYPEWSWASAWGLLAFFVVSGAVLCGVLGWFLVRALASTGALGAFPAGRQWGRRSRA</sequence>
<dbReference type="OrthoDB" id="8017424at2"/>
<accession>A0A2U2RMI1</accession>
<dbReference type="AlphaFoldDB" id="A0A2U2RMI1"/>
<dbReference type="InterPro" id="IPR017195">
    <property type="entry name" value="ABC_thiamin-permease_prd"/>
</dbReference>
<feature type="transmembrane region" description="Helical" evidence="1">
    <location>
        <begin position="113"/>
        <end position="132"/>
    </location>
</feature>
<protein>
    <submittedName>
        <fullName evidence="2">ABC transporter permease</fullName>
    </submittedName>
</protein>